<keyword evidence="3 5" id="KW-1133">Transmembrane helix</keyword>
<keyword evidence="2 5" id="KW-0812">Transmembrane</keyword>
<organism evidence="7 8">
    <name type="scientific">Halanaerobium polyolivorans</name>
    <dbReference type="NCBI Taxonomy" id="2886943"/>
    <lineage>
        <taxon>Bacteria</taxon>
        <taxon>Bacillati</taxon>
        <taxon>Bacillota</taxon>
        <taxon>Clostridia</taxon>
        <taxon>Halanaerobiales</taxon>
        <taxon>Halanaerobiaceae</taxon>
        <taxon>Halanaerobium</taxon>
    </lineage>
</organism>
<evidence type="ECO:0000313" key="7">
    <source>
        <dbReference type="EMBL" id="MCC3144649.1"/>
    </source>
</evidence>
<gene>
    <name evidence="7" type="ORF">LJ207_04825</name>
</gene>
<dbReference type="InterPro" id="IPR052730">
    <property type="entry name" value="Sugar_ABC_transporter"/>
</dbReference>
<dbReference type="PANTHER" id="PTHR43759">
    <property type="entry name" value="TREHALOSE TRANSPORT SYSTEM PERMEASE PROTEIN SUGA"/>
    <property type="match status" value="1"/>
</dbReference>
<reference evidence="7 8" key="1">
    <citation type="submission" date="2021-10" db="EMBL/GenBank/DDBJ databases">
        <authorList>
            <person name="Grouzdev D.S."/>
            <person name="Pantiukh K.S."/>
            <person name="Krutkina M.S."/>
        </authorList>
    </citation>
    <scope>NUCLEOTIDE SEQUENCE [LARGE SCALE GENOMIC DNA]</scope>
    <source>
        <strain evidence="7 8">Z-7514</strain>
    </source>
</reference>
<feature type="transmembrane region" description="Helical" evidence="5">
    <location>
        <begin position="68"/>
        <end position="89"/>
    </location>
</feature>
<feature type="transmembrane region" description="Helical" evidence="5">
    <location>
        <begin position="110"/>
        <end position="135"/>
    </location>
</feature>
<dbReference type="SUPFAM" id="SSF161098">
    <property type="entry name" value="MetI-like"/>
    <property type="match status" value="1"/>
</dbReference>
<keyword evidence="4 5" id="KW-0472">Membrane</keyword>
<dbReference type="RefSeq" id="WP_229344584.1">
    <property type="nucleotide sequence ID" value="NZ_JAJFAT010000005.1"/>
</dbReference>
<dbReference type="AlphaFoldDB" id="A0AAW4WZ64"/>
<name>A0AAW4WZ64_9FIRM</name>
<sequence length="287" mass="32292">MDDKYEILKPYILLLPALIVLIVLFLGGLVSAIAQSLGYFPLIGLEEFTLNYFVEVLTDAQFLAALRFSIYISLLSSLLSVILGVFLAYQLLKLADDNSFISAIYKLPIIVPYLAATLMVFLIFSQSGILSRILYNLNIIDNMNLFPKMVFDNNGIGIILTYFWKQLPFVTLVVLTVLKNINTSWEEVASNLGANGWQIFWNIYFPISLPSISSAFVIIFAFSFGAYEVPYLLGPTFPRALPVLAFQRYNSLDLSQRPYAMVIAVTLAAISFVLMLIYKKLIKISKL</sequence>
<dbReference type="Gene3D" id="1.10.3720.10">
    <property type="entry name" value="MetI-like"/>
    <property type="match status" value="1"/>
</dbReference>
<feature type="transmembrane region" description="Helical" evidence="5">
    <location>
        <begin position="199"/>
        <end position="227"/>
    </location>
</feature>
<proteinExistence type="inferred from homology"/>
<dbReference type="PROSITE" id="PS50928">
    <property type="entry name" value="ABC_TM1"/>
    <property type="match status" value="1"/>
</dbReference>
<evidence type="ECO:0000256" key="5">
    <source>
        <dbReference type="RuleBase" id="RU363032"/>
    </source>
</evidence>
<evidence type="ECO:0000259" key="6">
    <source>
        <dbReference type="PROSITE" id="PS50928"/>
    </source>
</evidence>
<feature type="domain" description="ABC transmembrane type-1" evidence="6">
    <location>
        <begin position="66"/>
        <end position="278"/>
    </location>
</feature>
<dbReference type="InterPro" id="IPR035906">
    <property type="entry name" value="MetI-like_sf"/>
</dbReference>
<evidence type="ECO:0000256" key="2">
    <source>
        <dbReference type="ARBA" id="ARBA00022692"/>
    </source>
</evidence>
<dbReference type="Proteomes" id="UP001199296">
    <property type="component" value="Unassembled WGS sequence"/>
</dbReference>
<comment type="caution">
    <text evidence="7">The sequence shown here is derived from an EMBL/GenBank/DDBJ whole genome shotgun (WGS) entry which is preliminary data.</text>
</comment>
<dbReference type="PANTHER" id="PTHR43759:SF1">
    <property type="entry name" value="GLUCOSE IMPORT SYSTEM PERMEASE PROTEIN GLCT"/>
    <property type="match status" value="1"/>
</dbReference>
<keyword evidence="5" id="KW-0813">Transport</keyword>
<evidence type="ECO:0000256" key="4">
    <source>
        <dbReference type="ARBA" id="ARBA00023136"/>
    </source>
</evidence>
<keyword evidence="8" id="KW-1185">Reference proteome</keyword>
<evidence type="ECO:0000256" key="1">
    <source>
        <dbReference type="ARBA" id="ARBA00004141"/>
    </source>
</evidence>
<dbReference type="CDD" id="cd06261">
    <property type="entry name" value="TM_PBP2"/>
    <property type="match status" value="1"/>
</dbReference>
<comment type="subcellular location">
    <subcellularLocation>
        <location evidence="5">Cell membrane</location>
        <topology evidence="5">Multi-pass membrane protein</topology>
    </subcellularLocation>
    <subcellularLocation>
        <location evidence="1">Membrane</location>
        <topology evidence="1">Multi-pass membrane protein</topology>
    </subcellularLocation>
</comment>
<comment type="similarity">
    <text evidence="5">Belongs to the binding-protein-dependent transport system permease family.</text>
</comment>
<dbReference type="Pfam" id="PF00528">
    <property type="entry name" value="BPD_transp_1"/>
    <property type="match status" value="1"/>
</dbReference>
<dbReference type="EMBL" id="JAJFAT010000005">
    <property type="protein sequence ID" value="MCC3144649.1"/>
    <property type="molecule type" value="Genomic_DNA"/>
</dbReference>
<feature type="transmembrane region" description="Helical" evidence="5">
    <location>
        <begin position="155"/>
        <end position="178"/>
    </location>
</feature>
<evidence type="ECO:0000256" key="3">
    <source>
        <dbReference type="ARBA" id="ARBA00022989"/>
    </source>
</evidence>
<feature type="transmembrane region" description="Helical" evidence="5">
    <location>
        <begin position="259"/>
        <end position="278"/>
    </location>
</feature>
<evidence type="ECO:0000313" key="8">
    <source>
        <dbReference type="Proteomes" id="UP001199296"/>
    </source>
</evidence>
<dbReference type="GO" id="GO:0005886">
    <property type="term" value="C:plasma membrane"/>
    <property type="evidence" value="ECO:0007669"/>
    <property type="project" value="UniProtKB-SubCell"/>
</dbReference>
<feature type="transmembrane region" description="Helical" evidence="5">
    <location>
        <begin position="12"/>
        <end position="34"/>
    </location>
</feature>
<protein>
    <submittedName>
        <fullName evidence="7">Sugar ABC transporter permease</fullName>
    </submittedName>
</protein>
<dbReference type="GO" id="GO:0055085">
    <property type="term" value="P:transmembrane transport"/>
    <property type="evidence" value="ECO:0007669"/>
    <property type="project" value="InterPro"/>
</dbReference>
<accession>A0AAW4WZ64</accession>
<dbReference type="InterPro" id="IPR000515">
    <property type="entry name" value="MetI-like"/>
</dbReference>